<evidence type="ECO:0000313" key="1">
    <source>
        <dbReference type="EMBL" id="MPL79800.1"/>
    </source>
</evidence>
<name>A0A644ULI0_9ZZZZ</name>
<sequence length="139" mass="15189">MKMKKLVLLTLLVFGVSFGVLAQNNKPSTPNKNQVGSQAEITFEKIEHDYGDVPKNGNGETTFSYKNTGKIPLILSNVRSSCGCTVPAWSREPLMPGQSASIRVKYNTANPGPINKTVTVESNARENRVVLRIKGKVLN</sequence>
<comment type="caution">
    <text evidence="1">The sequence shown here is derived from an EMBL/GenBank/DDBJ whole genome shotgun (WGS) entry which is preliminary data.</text>
</comment>
<proteinExistence type="predicted"/>
<dbReference type="PANTHER" id="PTHR37833:SF1">
    <property type="entry name" value="SIGNAL PEPTIDE PROTEIN"/>
    <property type="match status" value="1"/>
</dbReference>
<reference evidence="1" key="1">
    <citation type="submission" date="2019-08" db="EMBL/GenBank/DDBJ databases">
        <authorList>
            <person name="Kucharzyk K."/>
            <person name="Murdoch R.W."/>
            <person name="Higgins S."/>
            <person name="Loffler F."/>
        </authorList>
    </citation>
    <scope>NUCLEOTIDE SEQUENCE</scope>
</reference>
<protein>
    <recommendedName>
        <fullName evidence="2">DUF1573 domain-containing protein</fullName>
    </recommendedName>
</protein>
<organism evidence="1">
    <name type="scientific">bioreactor metagenome</name>
    <dbReference type="NCBI Taxonomy" id="1076179"/>
    <lineage>
        <taxon>unclassified sequences</taxon>
        <taxon>metagenomes</taxon>
        <taxon>ecological metagenomes</taxon>
    </lineage>
</organism>
<dbReference type="Gene3D" id="2.60.40.10">
    <property type="entry name" value="Immunoglobulins"/>
    <property type="match status" value="1"/>
</dbReference>
<gene>
    <name evidence="1" type="ORF">SDC9_25686</name>
</gene>
<dbReference type="PANTHER" id="PTHR37833">
    <property type="entry name" value="LIPOPROTEIN-RELATED"/>
    <property type="match status" value="1"/>
</dbReference>
<evidence type="ECO:0008006" key="2">
    <source>
        <dbReference type="Google" id="ProtNLM"/>
    </source>
</evidence>
<dbReference type="InterPro" id="IPR011467">
    <property type="entry name" value="DUF1573"/>
</dbReference>
<dbReference type="InterPro" id="IPR013783">
    <property type="entry name" value="Ig-like_fold"/>
</dbReference>
<accession>A0A644ULI0</accession>
<dbReference type="Pfam" id="PF07610">
    <property type="entry name" value="DUF1573"/>
    <property type="match status" value="1"/>
</dbReference>
<dbReference type="AlphaFoldDB" id="A0A644ULI0"/>
<dbReference type="EMBL" id="VSSQ01000130">
    <property type="protein sequence ID" value="MPL79800.1"/>
    <property type="molecule type" value="Genomic_DNA"/>
</dbReference>